<keyword evidence="4 6" id="KW-1133">Transmembrane helix</keyword>
<dbReference type="Pfam" id="PF02687">
    <property type="entry name" value="FtsX"/>
    <property type="match status" value="2"/>
</dbReference>
<evidence type="ECO:0000256" key="1">
    <source>
        <dbReference type="ARBA" id="ARBA00004651"/>
    </source>
</evidence>
<dbReference type="InterPro" id="IPR003838">
    <property type="entry name" value="ABC3_permease_C"/>
</dbReference>
<evidence type="ECO:0000259" key="7">
    <source>
        <dbReference type="Pfam" id="PF02687"/>
    </source>
</evidence>
<proteinExistence type="predicted"/>
<dbReference type="GO" id="GO:0005886">
    <property type="term" value="C:plasma membrane"/>
    <property type="evidence" value="ECO:0007669"/>
    <property type="project" value="UniProtKB-SubCell"/>
</dbReference>
<feature type="transmembrane region" description="Helical" evidence="6">
    <location>
        <begin position="337"/>
        <end position="355"/>
    </location>
</feature>
<name>A0A3M2M0U1_9ACTN</name>
<feature type="transmembrane region" description="Helical" evidence="6">
    <location>
        <begin position="713"/>
        <end position="735"/>
    </location>
</feature>
<dbReference type="PANTHER" id="PTHR30287">
    <property type="entry name" value="MEMBRANE COMPONENT OF PREDICTED ABC SUPERFAMILY METABOLITE UPTAKE TRANSPORTER"/>
    <property type="match status" value="1"/>
</dbReference>
<dbReference type="AlphaFoldDB" id="A0A3M2M0U1"/>
<feature type="domain" description="ABC3 transporter permease C-terminal" evidence="7">
    <location>
        <begin position="209"/>
        <end position="319"/>
    </location>
</feature>
<comment type="caution">
    <text evidence="8">The sequence shown here is derived from an EMBL/GenBank/DDBJ whole genome shotgun (WGS) entry which is preliminary data.</text>
</comment>
<feature type="transmembrane region" description="Helical" evidence="6">
    <location>
        <begin position="197"/>
        <end position="221"/>
    </location>
</feature>
<keyword evidence="2" id="KW-1003">Cell membrane</keyword>
<sequence>MSGTMRAWARDLRLGFRLAVSGGGASWTRTALSAFGVGLGVVILLLAASVTSVTEARSDRADARYAAPADVEAGDDTFLLSDIQTEYRGDWISGRLIQPDAGRETTAEPPPGLDAFPAPGEMVVSPALARLLDSAEGALLAERLDYRRAGTIGDEGLVGSQDLAFYLGADDLTAGDDGFRAEGFGGMPASQERLPPALLLLVLVICVVLLMPVPVFVTTAVRFGGERRDRRLAALRLIGADRAATRRIAVGEALVGAVPGIVLGGLLFLLVRQFLAGISVRGTSAFAEDIVPSWPLTVLVLLAVPLLTVAVTLFALRSVAVEPLGVVRKSQDRPRRLAWRLVPALLGVALLVPLLGDFSGDRGLTSAQAVMAVVLLLSGSTALLPWLVERATARLRGGPLAWQLATRRLQLSNGPAVRAISGITVAVAGATALSMLFAGASEQETSRTGADLDRAQAEVFVSTTDAGDSAALVDELRGTPGVERVLSYADIPVAPLSGGGASDVASIPLIVSDCGTLVELAEITDCAEGGVYAVPAPEEWGVTLPEPGTVLDLGPAPEGEEAARPVPWTVPASLTEADPRPNPGGWPVHGLLATPAALGVEPPPHGDTRMILSADLADPDTLELVRNAVWDVAPGGGGARELTSTQVSDQFANIQTGLTIGAMGVLALIAGSMLVTTLEQLRERRQLLSALVALGTRRTTLGASVLWQTAVPVVLGLGLASAVGVLLGAMLISAVSLPLGGWLAFLPMAGAGAGVIALVTLASLPFLWRLMRPDGLRTE</sequence>
<dbReference type="PANTHER" id="PTHR30287:SF2">
    <property type="entry name" value="BLL1001 PROTEIN"/>
    <property type="match status" value="1"/>
</dbReference>
<protein>
    <submittedName>
        <fullName evidence="8">FtsX-like permease family protein</fullName>
    </submittedName>
</protein>
<feature type="transmembrane region" description="Helical" evidence="6">
    <location>
        <begin position="31"/>
        <end position="50"/>
    </location>
</feature>
<accession>A0A3M2M0U1</accession>
<evidence type="ECO:0000313" key="8">
    <source>
        <dbReference type="EMBL" id="RMI43116.1"/>
    </source>
</evidence>
<feature type="transmembrane region" description="Helical" evidence="6">
    <location>
        <begin position="654"/>
        <end position="675"/>
    </location>
</feature>
<evidence type="ECO:0000256" key="3">
    <source>
        <dbReference type="ARBA" id="ARBA00022692"/>
    </source>
</evidence>
<dbReference type="Proteomes" id="UP000278673">
    <property type="component" value="Unassembled WGS sequence"/>
</dbReference>
<comment type="subcellular location">
    <subcellularLocation>
        <location evidence="1">Cell membrane</location>
        <topology evidence="1">Multi-pass membrane protein</topology>
    </subcellularLocation>
</comment>
<keyword evidence="5 6" id="KW-0472">Membrane</keyword>
<dbReference type="EMBL" id="RFFJ01000028">
    <property type="protein sequence ID" value="RMI43116.1"/>
    <property type="molecule type" value="Genomic_DNA"/>
</dbReference>
<feature type="transmembrane region" description="Helical" evidence="6">
    <location>
        <begin position="253"/>
        <end position="274"/>
    </location>
</feature>
<keyword evidence="3 6" id="KW-0812">Transmembrane</keyword>
<evidence type="ECO:0000256" key="4">
    <source>
        <dbReference type="ARBA" id="ARBA00022989"/>
    </source>
</evidence>
<keyword evidence="9" id="KW-1185">Reference proteome</keyword>
<dbReference type="InterPro" id="IPR038766">
    <property type="entry name" value="Membrane_comp_ABC_pdt"/>
</dbReference>
<reference evidence="8 9" key="1">
    <citation type="submission" date="2018-10" db="EMBL/GenBank/DDBJ databases">
        <title>Isolation, diversity and antifungal activity of actinobacteria from wheat.</title>
        <authorList>
            <person name="Han C."/>
        </authorList>
    </citation>
    <scope>NUCLEOTIDE SEQUENCE [LARGE SCALE GENOMIC DNA]</scope>
    <source>
        <strain evidence="8 9">NEAU-YY642</strain>
    </source>
</reference>
<evidence type="ECO:0000256" key="5">
    <source>
        <dbReference type="ARBA" id="ARBA00023136"/>
    </source>
</evidence>
<feature type="transmembrane region" description="Helical" evidence="6">
    <location>
        <begin position="294"/>
        <end position="316"/>
    </location>
</feature>
<evidence type="ECO:0000256" key="6">
    <source>
        <dbReference type="SAM" id="Phobius"/>
    </source>
</evidence>
<evidence type="ECO:0000256" key="2">
    <source>
        <dbReference type="ARBA" id="ARBA00022475"/>
    </source>
</evidence>
<feature type="transmembrane region" description="Helical" evidence="6">
    <location>
        <begin position="367"/>
        <end position="388"/>
    </location>
</feature>
<feature type="transmembrane region" description="Helical" evidence="6">
    <location>
        <begin position="742"/>
        <end position="768"/>
    </location>
</feature>
<organism evidence="8 9">
    <name type="scientific">Streptomyces triticirhizae</name>
    <dbReference type="NCBI Taxonomy" id="2483353"/>
    <lineage>
        <taxon>Bacteria</taxon>
        <taxon>Bacillati</taxon>
        <taxon>Actinomycetota</taxon>
        <taxon>Actinomycetes</taxon>
        <taxon>Kitasatosporales</taxon>
        <taxon>Streptomycetaceae</taxon>
        <taxon>Streptomyces</taxon>
    </lineage>
</organism>
<evidence type="ECO:0000313" key="9">
    <source>
        <dbReference type="Proteomes" id="UP000278673"/>
    </source>
</evidence>
<feature type="transmembrane region" description="Helical" evidence="6">
    <location>
        <begin position="416"/>
        <end position="438"/>
    </location>
</feature>
<dbReference type="RefSeq" id="WP_122183099.1">
    <property type="nucleotide sequence ID" value="NZ_RFFJ01000028.1"/>
</dbReference>
<feature type="domain" description="ABC3 transporter permease C-terminal" evidence="7">
    <location>
        <begin position="664"/>
        <end position="772"/>
    </location>
</feature>
<gene>
    <name evidence="8" type="ORF">EBN88_08020</name>
</gene>